<accession>A0A8S2ZDS5</accession>
<dbReference type="AlphaFoldDB" id="A0A8S2ZDS5"/>
<evidence type="ECO:0000313" key="1">
    <source>
        <dbReference type="EMBL" id="CAF4615915.1"/>
    </source>
</evidence>
<dbReference type="Gene3D" id="1.10.150.50">
    <property type="entry name" value="Transcription Factor, Ets-1"/>
    <property type="match status" value="1"/>
</dbReference>
<comment type="caution">
    <text evidence="1">The sequence shown here is derived from an EMBL/GenBank/DDBJ whole genome shotgun (WGS) entry which is preliminary data.</text>
</comment>
<proteinExistence type="predicted"/>
<feature type="non-terminal residue" evidence="1">
    <location>
        <position position="60"/>
    </location>
</feature>
<dbReference type="InterPro" id="IPR013761">
    <property type="entry name" value="SAM/pointed_sf"/>
</dbReference>
<name>A0A8S2ZDS5_9BILA</name>
<dbReference type="EMBL" id="CAJOBI010107117">
    <property type="protein sequence ID" value="CAF4615915.1"/>
    <property type="molecule type" value="Genomic_DNA"/>
</dbReference>
<protein>
    <submittedName>
        <fullName evidence="1">Uncharacterized protein</fullName>
    </submittedName>
</protein>
<dbReference type="Proteomes" id="UP000676336">
    <property type="component" value="Unassembled WGS sequence"/>
</dbReference>
<dbReference type="SUPFAM" id="SSF47769">
    <property type="entry name" value="SAM/Pointed domain"/>
    <property type="match status" value="1"/>
</dbReference>
<gene>
    <name evidence="1" type="ORF">SMN809_LOCUS39669</name>
</gene>
<sequence>TFATTINAQIPLPNDHDLPADPTKWTVLQVGQFITRLTNETIREAFYESEIDGQALLLIT</sequence>
<reference evidence="1" key="1">
    <citation type="submission" date="2021-02" db="EMBL/GenBank/DDBJ databases">
        <authorList>
            <person name="Nowell W R."/>
        </authorList>
    </citation>
    <scope>NUCLEOTIDE SEQUENCE</scope>
</reference>
<evidence type="ECO:0000313" key="2">
    <source>
        <dbReference type="Proteomes" id="UP000676336"/>
    </source>
</evidence>
<organism evidence="1 2">
    <name type="scientific">Rotaria magnacalcarata</name>
    <dbReference type="NCBI Taxonomy" id="392030"/>
    <lineage>
        <taxon>Eukaryota</taxon>
        <taxon>Metazoa</taxon>
        <taxon>Spiralia</taxon>
        <taxon>Gnathifera</taxon>
        <taxon>Rotifera</taxon>
        <taxon>Eurotatoria</taxon>
        <taxon>Bdelloidea</taxon>
        <taxon>Philodinida</taxon>
        <taxon>Philodinidae</taxon>
        <taxon>Rotaria</taxon>
    </lineage>
</organism>
<feature type="non-terminal residue" evidence="1">
    <location>
        <position position="1"/>
    </location>
</feature>